<dbReference type="Proteomes" id="UP000078512">
    <property type="component" value="Unassembled WGS sequence"/>
</dbReference>
<organism evidence="4 5">
    <name type="scientific">Linnemannia elongata AG-77</name>
    <dbReference type="NCBI Taxonomy" id="1314771"/>
    <lineage>
        <taxon>Eukaryota</taxon>
        <taxon>Fungi</taxon>
        <taxon>Fungi incertae sedis</taxon>
        <taxon>Mucoromycota</taxon>
        <taxon>Mortierellomycotina</taxon>
        <taxon>Mortierellomycetes</taxon>
        <taxon>Mortierellales</taxon>
        <taxon>Mortierellaceae</taxon>
        <taxon>Linnemannia</taxon>
    </lineage>
</organism>
<dbReference type="STRING" id="1314771.A0A197K1A9"/>
<feature type="signal peptide" evidence="2">
    <location>
        <begin position="1"/>
        <end position="18"/>
    </location>
</feature>
<keyword evidence="5" id="KW-1185">Reference proteome</keyword>
<sequence length="341" mass="36224">MFLATASFSLLMASQAMATTGTSQPHEMAPLITPDTTATISPDSNIIVFKDGFKSSNFSSKSKKADPIQQSHDDNKDPLWDEIAKGIKHSIDLGSFQAVTGRFSDEALAEIRKHPAVAFVERDIVGQRLNSSSSSPSETREYHSWGLAPKSTASSSAAVVSIAAVAQNIVLDTRSARIYRYDAQEDGEGITISAADADITFGPQGLKAADDAASLSTTSTDENDTTAIIITTTRAASSRLVFKLAKETQPVPVSTLRSNGSGTVSDFIAVVDYIVRNQLMRTNSGGIDEKKVSHDESILSVPFAFTNSRSMVLAVTKAFESGLHLALGNGATASNTNVEKL</sequence>
<protein>
    <recommendedName>
        <fullName evidence="3">Inhibitor I9 domain-containing protein</fullName>
    </recommendedName>
</protein>
<evidence type="ECO:0000259" key="3">
    <source>
        <dbReference type="Pfam" id="PF05922"/>
    </source>
</evidence>
<evidence type="ECO:0000313" key="4">
    <source>
        <dbReference type="EMBL" id="OAQ30993.1"/>
    </source>
</evidence>
<proteinExistence type="predicted"/>
<reference evidence="4 5" key="1">
    <citation type="submission" date="2016-05" db="EMBL/GenBank/DDBJ databases">
        <title>Genome sequencing reveals origins of a unique bacterial endosymbiosis in the earliest lineages of terrestrial Fungi.</title>
        <authorList>
            <consortium name="DOE Joint Genome Institute"/>
            <person name="Uehling J."/>
            <person name="Gryganskyi A."/>
            <person name="Hameed K."/>
            <person name="Tschaplinski T."/>
            <person name="Misztal P."/>
            <person name="Wu S."/>
            <person name="Desiro A."/>
            <person name="Vande Pol N."/>
            <person name="Du Z.-Y."/>
            <person name="Zienkiewicz A."/>
            <person name="Zienkiewicz K."/>
            <person name="Morin E."/>
            <person name="Tisserant E."/>
            <person name="Splivallo R."/>
            <person name="Hainaut M."/>
            <person name="Henrissat B."/>
            <person name="Ohm R."/>
            <person name="Kuo A."/>
            <person name="Yan J."/>
            <person name="Lipzen A."/>
            <person name="Nolan M."/>
            <person name="Labutti K."/>
            <person name="Barry K."/>
            <person name="Goldstein A."/>
            <person name="Labbe J."/>
            <person name="Schadt C."/>
            <person name="Tuskan G."/>
            <person name="Grigoriev I."/>
            <person name="Martin F."/>
            <person name="Vilgalys R."/>
            <person name="Bonito G."/>
        </authorList>
    </citation>
    <scope>NUCLEOTIDE SEQUENCE [LARGE SCALE GENOMIC DNA]</scope>
    <source>
        <strain evidence="4 5">AG-77</strain>
    </source>
</reference>
<keyword evidence="2" id="KW-0732">Signal</keyword>
<evidence type="ECO:0000256" key="2">
    <source>
        <dbReference type="SAM" id="SignalP"/>
    </source>
</evidence>
<dbReference type="AlphaFoldDB" id="A0A197K1A9"/>
<feature type="chain" id="PRO_5008276488" description="Inhibitor I9 domain-containing protein" evidence="2">
    <location>
        <begin position="19"/>
        <end position="341"/>
    </location>
</feature>
<dbReference type="EMBL" id="KV442032">
    <property type="protein sequence ID" value="OAQ30993.1"/>
    <property type="molecule type" value="Genomic_DNA"/>
</dbReference>
<dbReference type="Pfam" id="PF05922">
    <property type="entry name" value="Inhibitor_I9"/>
    <property type="match status" value="1"/>
</dbReference>
<dbReference type="OrthoDB" id="2396033at2759"/>
<feature type="compositionally biased region" description="Basic and acidic residues" evidence="1">
    <location>
        <begin position="63"/>
        <end position="77"/>
    </location>
</feature>
<name>A0A197K1A9_9FUNG</name>
<feature type="domain" description="Inhibitor I9" evidence="3">
    <location>
        <begin position="46"/>
        <end position="124"/>
    </location>
</feature>
<dbReference type="InterPro" id="IPR037045">
    <property type="entry name" value="S8pro/Inhibitor_I9_sf"/>
</dbReference>
<feature type="region of interest" description="Disordered" evidence="1">
    <location>
        <begin position="58"/>
        <end position="77"/>
    </location>
</feature>
<accession>A0A197K1A9</accession>
<evidence type="ECO:0000256" key="1">
    <source>
        <dbReference type="SAM" id="MobiDB-lite"/>
    </source>
</evidence>
<gene>
    <name evidence="4" type="ORF">K457DRAFT_124700</name>
</gene>
<dbReference type="InterPro" id="IPR010259">
    <property type="entry name" value="S8pro/Inhibitor_I9"/>
</dbReference>
<dbReference type="Gene3D" id="3.30.70.80">
    <property type="entry name" value="Peptidase S8 propeptide/proteinase inhibitor I9"/>
    <property type="match status" value="1"/>
</dbReference>
<evidence type="ECO:0000313" key="5">
    <source>
        <dbReference type="Proteomes" id="UP000078512"/>
    </source>
</evidence>
<dbReference type="SUPFAM" id="SSF54897">
    <property type="entry name" value="Protease propeptides/inhibitors"/>
    <property type="match status" value="1"/>
</dbReference>